<evidence type="ECO:0000256" key="2">
    <source>
        <dbReference type="SAM" id="SignalP"/>
    </source>
</evidence>
<feature type="chain" id="PRO_5010561239" description="DUF3530 family protein" evidence="2">
    <location>
        <begin position="19"/>
        <end position="323"/>
    </location>
</feature>
<sequence length="323" mass="34265">MRLPALIALLCLANHAAAQEPEPDAGAISAPSERVDALSRSALYRDVLQRETPTEEQRQLEFNGESLFGLFLPAARPEPLGGVLLIAGAGEHADWPELIGPARRQLSDAGWHTLAITLPDAPDGPTIISPPIADPDNQPPSEPEPGADPALLAGSEPADSPAEPPIGLDYGAAAGGLINAALQVLKAEGAEQITLVARRDAGYWALLASESAPKDQPPQAMVLYEVRQPAAAERPSLGSLLEGWDKPLLEMLDRGSPLGQVQAAAHLRIARRAGHNGYRQLDLAPIQRSAVAQEMIGKRLQGWLEANYRPAQTQTEAEASETP</sequence>
<dbReference type="Proteomes" id="UP000242847">
    <property type="component" value="Unassembled WGS sequence"/>
</dbReference>
<dbReference type="EMBL" id="MUBC01000010">
    <property type="protein sequence ID" value="ONM44714.1"/>
    <property type="molecule type" value="Genomic_DNA"/>
</dbReference>
<accession>A0A1S8DH30</accession>
<dbReference type="InterPro" id="IPR022529">
    <property type="entry name" value="DUF3530"/>
</dbReference>
<dbReference type="AlphaFoldDB" id="A0A1S8DH30"/>
<feature type="region of interest" description="Disordered" evidence="1">
    <location>
        <begin position="122"/>
        <end position="167"/>
    </location>
</feature>
<proteinExistence type="predicted"/>
<dbReference type="InterPro" id="IPR029058">
    <property type="entry name" value="AB_hydrolase_fold"/>
</dbReference>
<evidence type="ECO:0008006" key="5">
    <source>
        <dbReference type="Google" id="ProtNLM"/>
    </source>
</evidence>
<keyword evidence="4" id="KW-1185">Reference proteome</keyword>
<dbReference type="SUPFAM" id="SSF53474">
    <property type="entry name" value="alpha/beta-Hydrolases"/>
    <property type="match status" value="1"/>
</dbReference>
<gene>
    <name evidence="3" type="ORF">BXT89_06180</name>
</gene>
<organism evidence="3 4">
    <name type="scientific">Halopseudomonas pachastrellae</name>
    <dbReference type="NCBI Taxonomy" id="254161"/>
    <lineage>
        <taxon>Bacteria</taxon>
        <taxon>Pseudomonadati</taxon>
        <taxon>Pseudomonadota</taxon>
        <taxon>Gammaproteobacteria</taxon>
        <taxon>Pseudomonadales</taxon>
        <taxon>Pseudomonadaceae</taxon>
        <taxon>Halopseudomonas</taxon>
    </lineage>
</organism>
<evidence type="ECO:0000313" key="4">
    <source>
        <dbReference type="Proteomes" id="UP000242847"/>
    </source>
</evidence>
<dbReference type="RefSeq" id="WP_083725769.1">
    <property type="nucleotide sequence ID" value="NZ_FOUD01000009.1"/>
</dbReference>
<keyword evidence="2" id="KW-0732">Signal</keyword>
<evidence type="ECO:0000313" key="3">
    <source>
        <dbReference type="EMBL" id="ONM44714.1"/>
    </source>
</evidence>
<dbReference type="Gene3D" id="3.40.50.1820">
    <property type="entry name" value="alpha/beta hydrolase"/>
    <property type="match status" value="1"/>
</dbReference>
<comment type="caution">
    <text evidence="3">The sequence shown here is derived from an EMBL/GenBank/DDBJ whole genome shotgun (WGS) entry which is preliminary data.</text>
</comment>
<feature type="signal peptide" evidence="2">
    <location>
        <begin position="1"/>
        <end position="18"/>
    </location>
</feature>
<reference evidence="3 4" key="1">
    <citation type="submission" date="2017-01" db="EMBL/GenBank/DDBJ databases">
        <title>Draft genome sequence of Pseudomonas pachastrellae type strain CCUG 46540T from a deep sea.</title>
        <authorList>
            <person name="Gomila M."/>
            <person name="Mulet M."/>
            <person name="Lalucat J."/>
            <person name="Garcia-Valdes E."/>
        </authorList>
    </citation>
    <scope>NUCLEOTIDE SEQUENCE [LARGE SCALE GENOMIC DNA]</scope>
    <source>
        <strain evidence="3 4">CCUG 46540</strain>
    </source>
</reference>
<evidence type="ECO:0000256" key="1">
    <source>
        <dbReference type="SAM" id="MobiDB-lite"/>
    </source>
</evidence>
<dbReference type="Pfam" id="PF12048">
    <property type="entry name" value="DUF3530"/>
    <property type="match status" value="1"/>
</dbReference>
<dbReference type="OrthoDB" id="6193602at2"/>
<dbReference type="STRING" id="254161.SAMN05216256_10955"/>
<name>A0A1S8DH30_9GAMM</name>
<protein>
    <recommendedName>
        <fullName evidence="5">DUF3530 family protein</fullName>
    </recommendedName>
</protein>